<dbReference type="SUPFAM" id="SSF47571">
    <property type="entry name" value="Cloroperoxidase"/>
    <property type="match status" value="1"/>
</dbReference>
<evidence type="ECO:0000256" key="4">
    <source>
        <dbReference type="ARBA" id="ARBA00022723"/>
    </source>
</evidence>
<dbReference type="Pfam" id="PF01328">
    <property type="entry name" value="Peroxidase_2"/>
    <property type="match status" value="1"/>
</dbReference>
<evidence type="ECO:0000256" key="8">
    <source>
        <dbReference type="SAM" id="SignalP"/>
    </source>
</evidence>
<dbReference type="InterPro" id="IPR000028">
    <property type="entry name" value="Chloroperoxidase"/>
</dbReference>
<comment type="similarity">
    <text evidence="7">Belongs to the chloroperoxidase family.</text>
</comment>
<evidence type="ECO:0000256" key="7">
    <source>
        <dbReference type="ARBA" id="ARBA00025795"/>
    </source>
</evidence>
<evidence type="ECO:0000256" key="1">
    <source>
        <dbReference type="ARBA" id="ARBA00001970"/>
    </source>
</evidence>
<accession>A0A9P6TFB1</accession>
<dbReference type="PROSITE" id="PS51405">
    <property type="entry name" value="HEME_HALOPEROXIDASE"/>
    <property type="match status" value="1"/>
</dbReference>
<dbReference type="Gene3D" id="1.10.489.10">
    <property type="entry name" value="Chloroperoxidase-like"/>
    <property type="match status" value="1"/>
</dbReference>
<gene>
    <name evidence="10" type="ORF">CROQUDRAFT_654683</name>
</gene>
<dbReference type="OrthoDB" id="2542103at2759"/>
<evidence type="ECO:0000256" key="3">
    <source>
        <dbReference type="ARBA" id="ARBA00022617"/>
    </source>
</evidence>
<keyword evidence="5" id="KW-0560">Oxidoreductase</keyword>
<dbReference type="InterPro" id="IPR036851">
    <property type="entry name" value="Chloroperoxidase-like_sf"/>
</dbReference>
<evidence type="ECO:0000259" key="9">
    <source>
        <dbReference type="PROSITE" id="PS51405"/>
    </source>
</evidence>
<name>A0A9P6TFB1_9BASI</name>
<protein>
    <recommendedName>
        <fullName evidence="9">Heme haloperoxidase family profile domain-containing protein</fullName>
    </recommendedName>
</protein>
<evidence type="ECO:0000256" key="6">
    <source>
        <dbReference type="ARBA" id="ARBA00023004"/>
    </source>
</evidence>
<dbReference type="GO" id="GO:0004601">
    <property type="term" value="F:peroxidase activity"/>
    <property type="evidence" value="ECO:0007669"/>
    <property type="project" value="UniProtKB-KW"/>
</dbReference>
<keyword evidence="3" id="KW-0349">Heme</keyword>
<comment type="cofactor">
    <cofactor evidence="1">
        <name>heme b</name>
        <dbReference type="ChEBI" id="CHEBI:60344"/>
    </cofactor>
</comment>
<keyword evidence="2" id="KW-0575">Peroxidase</keyword>
<feature type="domain" description="Heme haloperoxidase family profile" evidence="9">
    <location>
        <begin position="83"/>
        <end position="333"/>
    </location>
</feature>
<proteinExistence type="inferred from homology"/>
<dbReference type="Proteomes" id="UP000886653">
    <property type="component" value="Unassembled WGS sequence"/>
</dbReference>
<reference evidence="10" key="1">
    <citation type="submission" date="2013-11" db="EMBL/GenBank/DDBJ databases">
        <title>Genome sequence of the fusiform rust pathogen reveals effectors for host alternation and coevolution with pine.</title>
        <authorList>
            <consortium name="DOE Joint Genome Institute"/>
            <person name="Smith K."/>
            <person name="Pendleton A."/>
            <person name="Kubisiak T."/>
            <person name="Anderson C."/>
            <person name="Salamov A."/>
            <person name="Aerts A."/>
            <person name="Riley R."/>
            <person name="Clum A."/>
            <person name="Lindquist E."/>
            <person name="Ence D."/>
            <person name="Campbell M."/>
            <person name="Kronenberg Z."/>
            <person name="Feau N."/>
            <person name="Dhillon B."/>
            <person name="Hamelin R."/>
            <person name="Burleigh J."/>
            <person name="Smith J."/>
            <person name="Yandell M."/>
            <person name="Nelson C."/>
            <person name="Grigoriev I."/>
            <person name="Davis J."/>
        </authorList>
    </citation>
    <scope>NUCLEOTIDE SEQUENCE</scope>
    <source>
        <strain evidence="10">G11</strain>
    </source>
</reference>
<evidence type="ECO:0000313" key="10">
    <source>
        <dbReference type="EMBL" id="KAG0148598.1"/>
    </source>
</evidence>
<dbReference type="EMBL" id="MU167235">
    <property type="protein sequence ID" value="KAG0148598.1"/>
    <property type="molecule type" value="Genomic_DNA"/>
</dbReference>
<evidence type="ECO:0000256" key="5">
    <source>
        <dbReference type="ARBA" id="ARBA00023002"/>
    </source>
</evidence>
<feature type="chain" id="PRO_5040270742" description="Heme haloperoxidase family profile domain-containing protein" evidence="8">
    <location>
        <begin position="21"/>
        <end position="414"/>
    </location>
</feature>
<organism evidence="10 11">
    <name type="scientific">Cronartium quercuum f. sp. fusiforme G11</name>
    <dbReference type="NCBI Taxonomy" id="708437"/>
    <lineage>
        <taxon>Eukaryota</taxon>
        <taxon>Fungi</taxon>
        <taxon>Dikarya</taxon>
        <taxon>Basidiomycota</taxon>
        <taxon>Pucciniomycotina</taxon>
        <taxon>Pucciniomycetes</taxon>
        <taxon>Pucciniales</taxon>
        <taxon>Coleosporiaceae</taxon>
        <taxon>Cronartium</taxon>
    </lineage>
</organism>
<keyword evidence="6" id="KW-0408">Iron</keyword>
<sequence>MWSLTQTILILFISVRLGKSFPQILGRRAGGLNGQNVSVSDFEHLLKSRQILSNSLGSLVGIIPTTLDLAPVASIGRKRIPDEDHPFRAPGPDDIRGGCPGLNILANYGYISRDGITTVSELIYGMQEMLGFGADLATVLAAVGLLTSVDLTTLKISIGKTDSRTDGPLSGLFGTAPGLFSTEAHGKFEVDGSLAYVDAYFANGDTFQFDSNRWRKYRQLAVNHFEGVMTTKWVGAVRDLEYHECRDKNPRCNWNILNQLVFYLGQAFIPNLMTSADADGNPLPADVKSIETFFGLIENPDGSFTHGHSRLPPGPDGHFYRRAVPATLAQVLTTLTDTLLAYPVEFGSNDGTLGHWNPSLTQIPNIVELNIICYLLQQTRDPKNSRYADNEPVSLALGKLLRNSLQPIFEQLSC</sequence>
<comment type="caution">
    <text evidence="10">The sequence shown here is derived from an EMBL/GenBank/DDBJ whole genome shotgun (WGS) entry which is preliminary data.</text>
</comment>
<dbReference type="PANTHER" id="PTHR33577">
    <property type="entry name" value="STERIGMATOCYSTIN BIOSYNTHESIS PEROXIDASE STCC-RELATED"/>
    <property type="match status" value="1"/>
</dbReference>
<feature type="signal peptide" evidence="8">
    <location>
        <begin position="1"/>
        <end position="20"/>
    </location>
</feature>
<keyword evidence="8" id="KW-0732">Signal</keyword>
<keyword evidence="11" id="KW-1185">Reference proteome</keyword>
<keyword evidence="4" id="KW-0479">Metal-binding</keyword>
<dbReference type="PANTHER" id="PTHR33577:SF15">
    <property type="entry name" value="HEME HALOPEROXIDASE FAMILY PROFILE DOMAIN-CONTAINING PROTEIN"/>
    <property type="match status" value="1"/>
</dbReference>
<evidence type="ECO:0000256" key="2">
    <source>
        <dbReference type="ARBA" id="ARBA00022559"/>
    </source>
</evidence>
<evidence type="ECO:0000313" key="11">
    <source>
        <dbReference type="Proteomes" id="UP000886653"/>
    </source>
</evidence>
<dbReference type="AlphaFoldDB" id="A0A9P6TFB1"/>
<dbReference type="GO" id="GO:0046872">
    <property type="term" value="F:metal ion binding"/>
    <property type="evidence" value="ECO:0007669"/>
    <property type="project" value="UniProtKB-KW"/>
</dbReference>